<dbReference type="Proteomes" id="UP000004342">
    <property type="component" value="Unassembled WGS sequence"/>
</dbReference>
<sequence length="48" mass="5447">MINMIYMKNIDIDIYVENLIVESIGVCNDSSCEYVYLGIKGTSIEVIQ</sequence>
<dbReference type="GeneID" id="93000797"/>
<protein>
    <submittedName>
        <fullName evidence="1">Uncharacterized protein</fullName>
    </submittedName>
</protein>
<organism evidence="1 2">
    <name type="scientific">Clostridium perfringens B str. ATCC 3626</name>
    <dbReference type="NCBI Taxonomy" id="451754"/>
    <lineage>
        <taxon>Bacteria</taxon>
        <taxon>Bacillati</taxon>
        <taxon>Bacillota</taxon>
        <taxon>Clostridia</taxon>
        <taxon>Eubacteriales</taxon>
        <taxon>Clostridiaceae</taxon>
        <taxon>Clostridium</taxon>
    </lineage>
</organism>
<gene>
    <name evidence="1" type="ORF">AC1_3177</name>
</gene>
<proteinExistence type="predicted"/>
<accession>A0AAV3BSL2</accession>
<dbReference type="RefSeq" id="WP_003456797.1">
    <property type="nucleotide sequence ID" value="NZ_ABDV01000007.1"/>
</dbReference>
<dbReference type="EMBL" id="ABDV01000007">
    <property type="protein sequence ID" value="EDT24280.1"/>
    <property type="molecule type" value="Genomic_DNA"/>
</dbReference>
<comment type="caution">
    <text evidence="1">The sequence shown here is derived from an EMBL/GenBank/DDBJ whole genome shotgun (WGS) entry which is preliminary data.</text>
</comment>
<name>A0AAV3BSL2_CLOPF</name>
<evidence type="ECO:0000313" key="1">
    <source>
        <dbReference type="EMBL" id="EDT24280.1"/>
    </source>
</evidence>
<reference evidence="1 2" key="1">
    <citation type="submission" date="2007-07" db="EMBL/GenBank/DDBJ databases">
        <title>Annotation of Clostridium perfringens B str. ATCC 3626.</title>
        <authorList>
            <person name="Paulsen I."/>
            <person name="Sebastian Y."/>
        </authorList>
    </citation>
    <scope>NUCLEOTIDE SEQUENCE [LARGE SCALE GENOMIC DNA]</scope>
    <source>
        <strain evidence="2">B str. ATCC 3626</strain>
    </source>
</reference>
<evidence type="ECO:0000313" key="2">
    <source>
        <dbReference type="Proteomes" id="UP000004342"/>
    </source>
</evidence>
<dbReference type="AlphaFoldDB" id="A0AAV3BSL2"/>